<name>A0A914PUD4_9BILA</name>
<keyword evidence="2" id="KW-0472">Membrane</keyword>
<accession>A0A914PUD4</accession>
<dbReference type="WBParaSite" id="PDA_v2.g21850.t1">
    <property type="protein sequence ID" value="PDA_v2.g21850.t1"/>
    <property type="gene ID" value="PDA_v2.g21850"/>
</dbReference>
<dbReference type="Proteomes" id="UP000887578">
    <property type="component" value="Unplaced"/>
</dbReference>
<dbReference type="AlphaFoldDB" id="A0A914PUD4"/>
<protein>
    <submittedName>
        <fullName evidence="4">Uncharacterized protein</fullName>
    </submittedName>
</protein>
<keyword evidence="2" id="KW-1133">Transmembrane helix</keyword>
<evidence type="ECO:0000256" key="1">
    <source>
        <dbReference type="SAM" id="Coils"/>
    </source>
</evidence>
<reference evidence="4" key="1">
    <citation type="submission" date="2022-11" db="UniProtKB">
        <authorList>
            <consortium name="WormBaseParasite"/>
        </authorList>
    </citation>
    <scope>IDENTIFICATION</scope>
</reference>
<evidence type="ECO:0000256" key="2">
    <source>
        <dbReference type="SAM" id="Phobius"/>
    </source>
</evidence>
<keyword evidence="1" id="KW-0175">Coiled coil</keyword>
<keyword evidence="3" id="KW-1185">Reference proteome</keyword>
<evidence type="ECO:0000313" key="4">
    <source>
        <dbReference type="WBParaSite" id="PDA_v2.g21850.t1"/>
    </source>
</evidence>
<keyword evidence="2" id="KW-0812">Transmembrane</keyword>
<organism evidence="3 4">
    <name type="scientific">Panagrolaimus davidi</name>
    <dbReference type="NCBI Taxonomy" id="227884"/>
    <lineage>
        <taxon>Eukaryota</taxon>
        <taxon>Metazoa</taxon>
        <taxon>Ecdysozoa</taxon>
        <taxon>Nematoda</taxon>
        <taxon>Chromadorea</taxon>
        <taxon>Rhabditida</taxon>
        <taxon>Tylenchina</taxon>
        <taxon>Panagrolaimomorpha</taxon>
        <taxon>Panagrolaimoidea</taxon>
        <taxon>Panagrolaimidae</taxon>
        <taxon>Panagrolaimus</taxon>
    </lineage>
</organism>
<sequence length="291" mass="33484">MVIKYEVKLEALQKQLINTQNQLNAATIGLNNITKALAEDEYLTKLKFNLNEYVEKYLETFYEFMKILRSEKAVAIDKIPETFLKHFQGVKNEAFFYLRYAGCKGKNVMIEMTVAEGSPSQIFDCFSYTHVGVFKNDLFSRYKLKSMYCYENGKCSHIDSKKCLVYRDTLNCTESAFYKCDCEVNNVETCPVETKLAPPNFVHIEKCDDKIKIGGITVDGESENPTFIAQIYPDSFTVDPVPQVSQLPTMPVYEDKNVLENYSLEIIFFLSGLILILVVILCYVIIYCFKH</sequence>
<evidence type="ECO:0000313" key="3">
    <source>
        <dbReference type="Proteomes" id="UP000887578"/>
    </source>
</evidence>
<proteinExistence type="predicted"/>
<feature type="transmembrane region" description="Helical" evidence="2">
    <location>
        <begin position="266"/>
        <end position="289"/>
    </location>
</feature>
<feature type="coiled-coil region" evidence="1">
    <location>
        <begin position="2"/>
        <end position="29"/>
    </location>
</feature>